<dbReference type="InterPro" id="IPR016195">
    <property type="entry name" value="Pol/histidinol_Pase-like"/>
</dbReference>
<protein>
    <submittedName>
        <fullName evidence="3">Error-prone DNA polymerase</fullName>
    </submittedName>
</protein>
<dbReference type="GO" id="GO:0035312">
    <property type="term" value="F:5'-3' DNA exonuclease activity"/>
    <property type="evidence" value="ECO:0007669"/>
    <property type="project" value="TreeGrafter"/>
</dbReference>
<dbReference type="GO" id="GO:0004534">
    <property type="term" value="F:5'-3' RNA exonuclease activity"/>
    <property type="evidence" value="ECO:0007669"/>
    <property type="project" value="TreeGrafter"/>
</dbReference>
<dbReference type="Pfam" id="PF02811">
    <property type="entry name" value="PHP"/>
    <property type="match status" value="1"/>
</dbReference>
<dbReference type="PANTHER" id="PTHR42924">
    <property type="entry name" value="EXONUCLEASE"/>
    <property type="match status" value="1"/>
</dbReference>
<dbReference type="PANTHER" id="PTHR42924:SF3">
    <property type="entry name" value="POLYMERASE_HISTIDINOL PHOSPHATASE N-TERMINAL DOMAIN-CONTAINING PROTEIN"/>
    <property type="match status" value="1"/>
</dbReference>
<evidence type="ECO:0000313" key="4">
    <source>
        <dbReference type="Proteomes" id="UP000242367"/>
    </source>
</evidence>
<gene>
    <name evidence="3" type="ORF">BTM25_34980</name>
</gene>
<evidence type="ECO:0000256" key="1">
    <source>
        <dbReference type="SAM" id="MobiDB-lite"/>
    </source>
</evidence>
<organism evidence="3 4">
    <name type="scientific">Actinomadura rubteroloni</name>
    <dbReference type="NCBI Taxonomy" id="1926885"/>
    <lineage>
        <taxon>Bacteria</taxon>
        <taxon>Bacillati</taxon>
        <taxon>Actinomycetota</taxon>
        <taxon>Actinomycetes</taxon>
        <taxon>Streptosporangiales</taxon>
        <taxon>Thermomonosporaceae</taxon>
        <taxon>Actinomadura</taxon>
    </lineage>
</organism>
<dbReference type="Gene3D" id="3.20.20.140">
    <property type="entry name" value="Metal-dependent hydrolases"/>
    <property type="match status" value="1"/>
</dbReference>
<evidence type="ECO:0000259" key="2">
    <source>
        <dbReference type="SMART" id="SM00481"/>
    </source>
</evidence>
<feature type="region of interest" description="Disordered" evidence="1">
    <location>
        <begin position="1"/>
        <end position="20"/>
    </location>
</feature>
<dbReference type="InterPro" id="IPR004013">
    <property type="entry name" value="PHP_dom"/>
</dbReference>
<comment type="caution">
    <text evidence="3">The sequence shown here is derived from an EMBL/GenBank/DDBJ whole genome shotgun (WGS) entry which is preliminary data.</text>
</comment>
<dbReference type="InterPro" id="IPR003141">
    <property type="entry name" value="Pol/His_phosphatase_N"/>
</dbReference>
<accession>A0A2P4UII0</accession>
<name>A0A2P4UII0_9ACTN</name>
<dbReference type="InterPro" id="IPR052018">
    <property type="entry name" value="PHP_domain"/>
</dbReference>
<dbReference type="SUPFAM" id="SSF89550">
    <property type="entry name" value="PHP domain-like"/>
    <property type="match status" value="1"/>
</dbReference>
<dbReference type="EMBL" id="MTBP01000002">
    <property type="protein sequence ID" value="POM24860.1"/>
    <property type="molecule type" value="Genomic_DNA"/>
</dbReference>
<evidence type="ECO:0000313" key="3">
    <source>
        <dbReference type="EMBL" id="POM24860.1"/>
    </source>
</evidence>
<reference evidence="3 4" key="1">
    <citation type="journal article" date="2017" name="Chemistry">
        <title>Isolation, Biosynthesis and Chemical Modifications of Rubterolones A-F: Rare Tropolone Alkaloids from Actinomadura sp. 5-2.</title>
        <authorList>
            <person name="Guo H."/>
            <person name="Benndorf R."/>
            <person name="Leichnitz D."/>
            <person name="Klassen J.L."/>
            <person name="Vollmers J."/>
            <person name="Gorls H."/>
            <person name="Steinacker M."/>
            <person name="Weigel C."/>
            <person name="Dahse H.M."/>
            <person name="Kaster A.K."/>
            <person name="de Beer Z.W."/>
            <person name="Poulsen M."/>
            <person name="Beemelmanns C."/>
        </authorList>
    </citation>
    <scope>NUCLEOTIDE SEQUENCE [LARGE SCALE GENOMIC DNA]</scope>
    <source>
        <strain evidence="3 4">5-2</strain>
    </source>
</reference>
<dbReference type="Gene3D" id="1.10.150.650">
    <property type="match status" value="1"/>
</dbReference>
<sequence>MDPRRIDLHSHSDVSDGTRPPAEVVARAVAAGLDVLALTDHDTTAGWDAAVAALPPGLTLVRGAELSCHRDGRVVHLLAYLFDPSDAALTAELDRVRDDRTVRAQAMVDKLVELGADLTFEDVLAQAGSAAIGRPHIARALVAAGAVATVEEAFTPDWIGEGGRAHVDRYALDPATAVRLVRGAGGAAVLAHPRARRYGYDYRDELIEELAAAGLTGVEVDHPEQDAAEREPLRAAARALGLVVTGSSDDHGAMTGDRLGAETTDPAAYAALVAATSGAVTPVTAAR</sequence>
<dbReference type="SMART" id="SM00481">
    <property type="entry name" value="POLIIIAc"/>
    <property type="match status" value="1"/>
</dbReference>
<dbReference type="RefSeq" id="WP_103563937.1">
    <property type="nucleotide sequence ID" value="NZ_MTBP01000002.1"/>
</dbReference>
<dbReference type="Proteomes" id="UP000242367">
    <property type="component" value="Unassembled WGS sequence"/>
</dbReference>
<proteinExistence type="predicted"/>
<dbReference type="AlphaFoldDB" id="A0A2P4UII0"/>
<feature type="compositionally biased region" description="Basic and acidic residues" evidence="1">
    <location>
        <begin position="1"/>
        <end position="16"/>
    </location>
</feature>
<feature type="domain" description="Polymerase/histidinol phosphatase N-terminal" evidence="2">
    <location>
        <begin position="6"/>
        <end position="70"/>
    </location>
</feature>
<dbReference type="CDD" id="cd07438">
    <property type="entry name" value="PHP_HisPPase_AMP"/>
    <property type="match status" value="1"/>
</dbReference>
<keyword evidence="4" id="KW-1185">Reference proteome</keyword>